<comment type="caution">
    <text evidence="2">The sequence shown here is derived from an EMBL/GenBank/DDBJ whole genome shotgun (WGS) entry which is preliminary data.</text>
</comment>
<dbReference type="EMBL" id="LSRX01000072">
    <property type="protein sequence ID" value="OLQ10785.1"/>
    <property type="molecule type" value="Genomic_DNA"/>
</dbReference>
<keyword evidence="3" id="KW-1185">Reference proteome</keyword>
<accession>A0A1Q9ETN4</accession>
<organism evidence="2 3">
    <name type="scientific">Symbiodinium microadriaticum</name>
    <name type="common">Dinoflagellate</name>
    <name type="synonym">Zooxanthella microadriatica</name>
    <dbReference type="NCBI Taxonomy" id="2951"/>
    <lineage>
        <taxon>Eukaryota</taxon>
        <taxon>Sar</taxon>
        <taxon>Alveolata</taxon>
        <taxon>Dinophyceae</taxon>
        <taxon>Suessiales</taxon>
        <taxon>Symbiodiniaceae</taxon>
        <taxon>Symbiodinium</taxon>
    </lineage>
</organism>
<feature type="region of interest" description="Disordered" evidence="1">
    <location>
        <begin position="911"/>
        <end position="945"/>
    </location>
</feature>
<protein>
    <submittedName>
        <fullName evidence="2">Uncharacterized protein</fullName>
    </submittedName>
</protein>
<gene>
    <name evidence="2" type="ORF">AK812_SmicGene5494</name>
</gene>
<proteinExistence type="predicted"/>
<dbReference type="OrthoDB" id="10297989at2759"/>
<evidence type="ECO:0000313" key="3">
    <source>
        <dbReference type="Proteomes" id="UP000186817"/>
    </source>
</evidence>
<feature type="region of interest" description="Disordered" evidence="1">
    <location>
        <begin position="1"/>
        <end position="30"/>
    </location>
</feature>
<sequence>MDPNSEPRTPPARGKSGESTDVAPDSPSKEGYLTRKLDEFVESVQALGKKFPLFSSPESYKNHLPSRKLDTVHVKLHECEYYCSRDSLDRFAYLLAQRSEGRSRLMYISDMSGSGKTSCIVPAFLQLWKKPQSMWQLLYLPFFNNEDGSNQRRCHDQMPQLDSIDRCLLGLDSRNTAAFYMLRCLQKTLHGQYVDAANEKNRSRRAALVVGLVALFSFDRKRWSARRVMLCFALALGACCAAFKQKVGKFLEEFIGMPSYLFPALGWVIPPSMDILERRRSQLLDALIGQGRPPEKQVLLHIDEHKKMSEDSKMRKQAMEFLAADVRVNLVATFTEPLEVTAATGESSNSTELALYKPPPDPDEVLKHKFRLTFQMLNNKTFQNLSMNAANTWAALRLLVYLQMSVRGCSFLHVPPQSLNGPAAEVNECLRTLRTAALQSDLETVAQCFDQLKRHLLQLIGELRGNSAARRGNPSMTRFLLGLPAQEYSDREMGRHPDRKCKVPLVTLESGCLSPPFRYLMSTEETSDLSSPHVAKIYNQGMNGAEACFQMGQRSLLRHHHGLGAGFCWEVRMDAVQAFLRSLIFVTDLAGACVRAVCFQSPQIFAILLASPWPLTTPAAVTGLASGSSETAVVKAVCAVSLLSLCEIPFHASVRATREIATKALPDKRAETVTRAAAEIIPDLVQEEGNDVVAIRIVITYLAEQKLATMTVVAAAQAVVHLVDFMRVCTKNAIRLHRLEARYGQMVQYRTYRSAPTSRPTDLNRIMSAVSDLLAFTVYLTAVPEVSKEEVLFSLQVARQQPAAVLGMPGTAPQANKPDVLLAFVDRSAASMMKETASMFDDEFGVRFVNQATEHHSFSLANPHCRGGDLEMAPRLGWTRVQTAVRSILRMLAKAVKDLDSPRLRQMSWCEGLPAQSGREERQDPDASTKEAGTKRAAQTGGARQDMKTALLEGNVPKLLAWADAELLKEGQSETCAVLVRLLKRLRLCCWGPRLSEF</sequence>
<feature type="compositionally biased region" description="Basic and acidic residues" evidence="1">
    <location>
        <begin position="918"/>
        <end position="934"/>
    </location>
</feature>
<dbReference type="Proteomes" id="UP000186817">
    <property type="component" value="Unassembled WGS sequence"/>
</dbReference>
<dbReference type="AlphaFoldDB" id="A0A1Q9ETN4"/>
<evidence type="ECO:0000313" key="2">
    <source>
        <dbReference type="EMBL" id="OLQ10785.1"/>
    </source>
</evidence>
<evidence type="ECO:0000256" key="1">
    <source>
        <dbReference type="SAM" id="MobiDB-lite"/>
    </source>
</evidence>
<reference evidence="2 3" key="1">
    <citation type="submission" date="2016-02" db="EMBL/GenBank/DDBJ databases">
        <title>Genome analysis of coral dinoflagellate symbionts highlights evolutionary adaptations to a symbiotic lifestyle.</title>
        <authorList>
            <person name="Aranda M."/>
            <person name="Li Y."/>
            <person name="Liew Y.J."/>
            <person name="Baumgarten S."/>
            <person name="Simakov O."/>
            <person name="Wilson M."/>
            <person name="Piel J."/>
            <person name="Ashoor H."/>
            <person name="Bougouffa S."/>
            <person name="Bajic V.B."/>
            <person name="Ryu T."/>
            <person name="Ravasi T."/>
            <person name="Bayer T."/>
            <person name="Micklem G."/>
            <person name="Kim H."/>
            <person name="Bhak J."/>
            <person name="Lajeunesse T.C."/>
            <person name="Voolstra C.R."/>
        </authorList>
    </citation>
    <scope>NUCLEOTIDE SEQUENCE [LARGE SCALE GENOMIC DNA]</scope>
    <source>
        <strain evidence="2 3">CCMP2467</strain>
    </source>
</reference>
<name>A0A1Q9ETN4_SYMMI</name>